<dbReference type="PANTHER" id="PTHR43685:SF2">
    <property type="entry name" value="GLYCOSYLTRANSFERASE 2-LIKE DOMAIN-CONTAINING PROTEIN"/>
    <property type="match status" value="1"/>
</dbReference>
<evidence type="ECO:0000313" key="2">
    <source>
        <dbReference type="EMBL" id="GIE15386.1"/>
    </source>
</evidence>
<dbReference type="Proteomes" id="UP000598174">
    <property type="component" value="Unassembled WGS sequence"/>
</dbReference>
<proteinExistence type="predicted"/>
<dbReference type="Pfam" id="PF00535">
    <property type="entry name" value="Glycos_transf_2"/>
    <property type="match status" value="1"/>
</dbReference>
<dbReference type="EMBL" id="BOMM01000065">
    <property type="protein sequence ID" value="GIE15386.1"/>
    <property type="molecule type" value="Genomic_DNA"/>
</dbReference>
<dbReference type="RefSeq" id="WP_203821750.1">
    <property type="nucleotide sequence ID" value="NZ_BAAABP010000006.1"/>
</dbReference>
<evidence type="ECO:0000313" key="3">
    <source>
        <dbReference type="Proteomes" id="UP000598174"/>
    </source>
</evidence>
<gene>
    <name evidence="2" type="ORF">Afe05nite_72260</name>
</gene>
<protein>
    <recommendedName>
        <fullName evidence="1">Glycosyltransferase 2-like domain-containing protein</fullName>
    </recommendedName>
</protein>
<dbReference type="CDD" id="cd00761">
    <property type="entry name" value="Glyco_tranf_GTA_type"/>
    <property type="match status" value="1"/>
</dbReference>
<dbReference type="PANTHER" id="PTHR43685">
    <property type="entry name" value="GLYCOSYLTRANSFERASE"/>
    <property type="match status" value="1"/>
</dbReference>
<accession>A0A919J5T7</accession>
<evidence type="ECO:0000259" key="1">
    <source>
        <dbReference type="Pfam" id="PF00535"/>
    </source>
</evidence>
<dbReference type="Gene3D" id="3.90.550.10">
    <property type="entry name" value="Spore Coat Polysaccharide Biosynthesis Protein SpsA, Chain A"/>
    <property type="match status" value="1"/>
</dbReference>
<organism evidence="2 3">
    <name type="scientific">Paractinoplanes ferrugineus</name>
    <dbReference type="NCBI Taxonomy" id="113564"/>
    <lineage>
        <taxon>Bacteria</taxon>
        <taxon>Bacillati</taxon>
        <taxon>Actinomycetota</taxon>
        <taxon>Actinomycetes</taxon>
        <taxon>Micromonosporales</taxon>
        <taxon>Micromonosporaceae</taxon>
        <taxon>Paractinoplanes</taxon>
    </lineage>
</organism>
<sequence length="282" mass="29923">MKQAVTVVVATGSLERWPSLVRAVASARSQTVMPAEVVVVVDHDEQLFRRVRRDLAGITVLRSAERPGLPGARNTGAFHAQTSLIAFLDDDSVADPGWLGRVIAPLSDRTTVGAGAQLTPEWETGRPRWLPSSSWWAAGPENRGNPSGTVVRREEFRQAGGFAAGDDDFGSRLSGVSGGRFAYVGAGLIRHLAPARLTFASYLRRCYAQGRGHQHPAVDRRTGSAARPGVVVTGRAVLRDLRAGQMLRAGGLLAGATALALGAATRSLRAGRPAQRVLAPAR</sequence>
<name>A0A919J5T7_9ACTN</name>
<dbReference type="InterPro" id="IPR050834">
    <property type="entry name" value="Glycosyltransf_2"/>
</dbReference>
<dbReference type="InterPro" id="IPR029044">
    <property type="entry name" value="Nucleotide-diphossugar_trans"/>
</dbReference>
<comment type="caution">
    <text evidence="2">The sequence shown here is derived from an EMBL/GenBank/DDBJ whole genome shotgun (WGS) entry which is preliminary data.</text>
</comment>
<dbReference type="InterPro" id="IPR001173">
    <property type="entry name" value="Glyco_trans_2-like"/>
</dbReference>
<dbReference type="AlphaFoldDB" id="A0A919J5T7"/>
<dbReference type="SUPFAM" id="SSF53448">
    <property type="entry name" value="Nucleotide-diphospho-sugar transferases"/>
    <property type="match status" value="1"/>
</dbReference>
<feature type="domain" description="Glycosyltransferase 2-like" evidence="1">
    <location>
        <begin position="16"/>
        <end position="141"/>
    </location>
</feature>
<keyword evidence="3" id="KW-1185">Reference proteome</keyword>
<reference evidence="2" key="1">
    <citation type="submission" date="2021-01" db="EMBL/GenBank/DDBJ databases">
        <title>Whole genome shotgun sequence of Actinoplanes ferrugineus NBRC 15555.</title>
        <authorList>
            <person name="Komaki H."/>
            <person name="Tamura T."/>
        </authorList>
    </citation>
    <scope>NUCLEOTIDE SEQUENCE</scope>
    <source>
        <strain evidence="2">NBRC 15555</strain>
    </source>
</reference>